<comment type="caution">
    <text evidence="3">The sequence shown here is derived from an EMBL/GenBank/DDBJ whole genome shotgun (WGS) entry which is preliminary data.</text>
</comment>
<feature type="transmembrane region" description="Helical" evidence="2">
    <location>
        <begin position="20"/>
        <end position="38"/>
    </location>
</feature>
<reference evidence="3 4" key="1">
    <citation type="submission" date="2020-08" db="EMBL/GenBank/DDBJ databases">
        <title>Genomic Encyclopedia of Type Strains, Phase III (KMG-III): the genomes of soil and plant-associated and newly described type strains.</title>
        <authorList>
            <person name="Whitman W."/>
        </authorList>
    </citation>
    <scope>NUCLEOTIDE SEQUENCE [LARGE SCALE GENOMIC DNA]</scope>
    <source>
        <strain evidence="3 4">CECT 8712</strain>
    </source>
</reference>
<keyword evidence="2" id="KW-1133">Transmembrane helix</keyword>
<feature type="compositionally biased region" description="Basic and acidic residues" evidence="1">
    <location>
        <begin position="85"/>
        <end position="94"/>
    </location>
</feature>
<keyword evidence="2" id="KW-0812">Transmembrane</keyword>
<evidence type="ECO:0000256" key="1">
    <source>
        <dbReference type="SAM" id="MobiDB-lite"/>
    </source>
</evidence>
<dbReference type="EMBL" id="JACHJO010000008">
    <property type="protein sequence ID" value="MBB6120900.1"/>
    <property type="molecule type" value="Genomic_DNA"/>
</dbReference>
<keyword evidence="2" id="KW-0472">Membrane</keyword>
<evidence type="ECO:0000313" key="4">
    <source>
        <dbReference type="Proteomes" id="UP000536604"/>
    </source>
</evidence>
<dbReference type="RefSeq" id="WP_184292360.1">
    <property type="nucleotide sequence ID" value="NZ_JACHJO010000008.1"/>
</dbReference>
<dbReference type="AlphaFoldDB" id="A0A841IRR4"/>
<accession>A0A841IRR4</accession>
<protein>
    <submittedName>
        <fullName evidence="3">Uncharacterized protein</fullName>
    </submittedName>
</protein>
<organism evidence="3 4">
    <name type="scientific">Nocardiopsis algeriensis</name>
    <dbReference type="NCBI Taxonomy" id="1478215"/>
    <lineage>
        <taxon>Bacteria</taxon>
        <taxon>Bacillati</taxon>
        <taxon>Actinomycetota</taxon>
        <taxon>Actinomycetes</taxon>
        <taxon>Streptosporangiales</taxon>
        <taxon>Nocardiopsidaceae</taxon>
        <taxon>Nocardiopsis</taxon>
    </lineage>
</organism>
<evidence type="ECO:0000256" key="2">
    <source>
        <dbReference type="SAM" id="Phobius"/>
    </source>
</evidence>
<dbReference type="Proteomes" id="UP000536604">
    <property type="component" value="Unassembled WGS sequence"/>
</dbReference>
<proteinExistence type="predicted"/>
<keyword evidence="4" id="KW-1185">Reference proteome</keyword>
<sequence>MGDFLSSVLSPGLIDVLSALTPPALVAFVFCYFIIKLLRREMAPRRMDGSPVGKDEDAPAGSSDKDARSQAGEAGAMNGTSNAQDGERPESEGR</sequence>
<feature type="compositionally biased region" description="Basic and acidic residues" evidence="1">
    <location>
        <begin position="45"/>
        <end position="68"/>
    </location>
</feature>
<gene>
    <name evidence="3" type="ORF">FHS13_002861</name>
</gene>
<evidence type="ECO:0000313" key="3">
    <source>
        <dbReference type="EMBL" id="MBB6120900.1"/>
    </source>
</evidence>
<feature type="region of interest" description="Disordered" evidence="1">
    <location>
        <begin position="45"/>
        <end position="94"/>
    </location>
</feature>
<name>A0A841IRR4_9ACTN</name>